<name>A0A1A8WX20_PLAOA</name>
<dbReference type="Proteomes" id="UP000078546">
    <property type="component" value="Unassembled WGS sequence"/>
</dbReference>
<dbReference type="EMBL" id="FLQV01000714">
    <property type="protein sequence ID" value="SBS97511.1"/>
    <property type="molecule type" value="Genomic_DNA"/>
</dbReference>
<accession>A0A1A8WX20</accession>
<gene>
    <name evidence="2" type="ORF">POVCU1_038790</name>
</gene>
<sequence length="135" mass="16202">MHTDDRAIAPPSLKIFIFLKIKQMKVSSRQTHLSHLKIEKRRCIRRRKCSLLITVTRSTKRLSVHVQWNACIWLVHSNWKKKKKKKRKETATSGKAHNVNARVNKKEKKKKEKVVNKDREKEEREEEKRKGKRKN</sequence>
<protein>
    <submittedName>
        <fullName evidence="2">Uncharacterized protein</fullName>
    </submittedName>
</protein>
<organism evidence="2 3">
    <name type="scientific">Plasmodium ovale curtisi</name>
    <dbReference type="NCBI Taxonomy" id="864141"/>
    <lineage>
        <taxon>Eukaryota</taxon>
        <taxon>Sar</taxon>
        <taxon>Alveolata</taxon>
        <taxon>Apicomplexa</taxon>
        <taxon>Aconoidasida</taxon>
        <taxon>Haemosporida</taxon>
        <taxon>Plasmodiidae</taxon>
        <taxon>Plasmodium</taxon>
        <taxon>Plasmodium (Plasmodium)</taxon>
    </lineage>
</organism>
<evidence type="ECO:0000256" key="1">
    <source>
        <dbReference type="SAM" id="MobiDB-lite"/>
    </source>
</evidence>
<evidence type="ECO:0000313" key="2">
    <source>
        <dbReference type="EMBL" id="SBS97511.1"/>
    </source>
</evidence>
<reference evidence="3" key="1">
    <citation type="submission" date="2016-05" db="EMBL/GenBank/DDBJ databases">
        <authorList>
            <person name="Naeem Raeece"/>
        </authorList>
    </citation>
    <scope>NUCLEOTIDE SEQUENCE [LARGE SCALE GENOMIC DNA]</scope>
</reference>
<feature type="compositionally biased region" description="Basic residues" evidence="1">
    <location>
        <begin position="103"/>
        <end position="112"/>
    </location>
</feature>
<evidence type="ECO:0000313" key="3">
    <source>
        <dbReference type="Proteomes" id="UP000078546"/>
    </source>
</evidence>
<feature type="compositionally biased region" description="Basic and acidic residues" evidence="1">
    <location>
        <begin position="113"/>
        <end position="129"/>
    </location>
</feature>
<proteinExistence type="predicted"/>
<dbReference type="AlphaFoldDB" id="A0A1A8WX20"/>
<feature type="region of interest" description="Disordered" evidence="1">
    <location>
        <begin position="80"/>
        <end position="135"/>
    </location>
</feature>